<dbReference type="Proteomes" id="UP001642484">
    <property type="component" value="Unassembled WGS sequence"/>
</dbReference>
<dbReference type="PANTHER" id="PTHR45756:SF1">
    <property type="entry name" value="PROTEIN KINASE DOMAIN CONTAINING PROTEIN"/>
    <property type="match status" value="1"/>
</dbReference>
<accession>A0ABP0L7S3</accession>
<dbReference type="SMART" id="SM00181">
    <property type="entry name" value="EGF"/>
    <property type="match status" value="6"/>
</dbReference>
<reference evidence="3 4" key="1">
    <citation type="submission" date="2024-02" db="EMBL/GenBank/DDBJ databases">
        <authorList>
            <person name="Chen Y."/>
            <person name="Shah S."/>
            <person name="Dougan E. K."/>
            <person name="Thang M."/>
            <person name="Chan C."/>
        </authorList>
    </citation>
    <scope>NUCLEOTIDE SEQUENCE [LARGE SCALE GENOMIC DNA]</scope>
</reference>
<keyword evidence="1" id="KW-0812">Transmembrane</keyword>
<evidence type="ECO:0000259" key="2">
    <source>
        <dbReference type="SMART" id="SM00181"/>
    </source>
</evidence>
<evidence type="ECO:0000313" key="4">
    <source>
        <dbReference type="Proteomes" id="UP001642484"/>
    </source>
</evidence>
<dbReference type="InterPro" id="IPR009030">
    <property type="entry name" value="Growth_fac_rcpt_cys_sf"/>
</dbReference>
<organism evidence="3 4">
    <name type="scientific">Durusdinium trenchii</name>
    <dbReference type="NCBI Taxonomy" id="1381693"/>
    <lineage>
        <taxon>Eukaryota</taxon>
        <taxon>Sar</taxon>
        <taxon>Alveolata</taxon>
        <taxon>Dinophyceae</taxon>
        <taxon>Suessiales</taxon>
        <taxon>Symbiodiniaceae</taxon>
        <taxon>Durusdinium</taxon>
    </lineage>
</organism>
<feature type="domain" description="EGF-like" evidence="2">
    <location>
        <begin position="451"/>
        <end position="483"/>
    </location>
</feature>
<dbReference type="PANTHER" id="PTHR45756">
    <property type="entry name" value="PALMITOYLTRANSFERASE"/>
    <property type="match status" value="1"/>
</dbReference>
<dbReference type="SUPFAM" id="SSF57184">
    <property type="entry name" value="Growth factor receptor domain"/>
    <property type="match status" value="2"/>
</dbReference>
<feature type="domain" description="EGF-like" evidence="2">
    <location>
        <begin position="417"/>
        <end position="450"/>
    </location>
</feature>
<feature type="domain" description="EGF-like" evidence="2">
    <location>
        <begin position="384"/>
        <end position="416"/>
    </location>
</feature>
<dbReference type="EMBL" id="CAXAMN010011225">
    <property type="protein sequence ID" value="CAK9034654.1"/>
    <property type="molecule type" value="Genomic_DNA"/>
</dbReference>
<feature type="transmembrane region" description="Helical" evidence="1">
    <location>
        <begin position="29"/>
        <end position="53"/>
    </location>
</feature>
<dbReference type="InterPro" id="IPR053215">
    <property type="entry name" value="TKL_Ser/Thr_kinase"/>
</dbReference>
<gene>
    <name evidence="3" type="ORF">CCMP2556_LOCUS19585</name>
</gene>
<dbReference type="InterPro" id="IPR000742">
    <property type="entry name" value="EGF"/>
</dbReference>
<proteinExistence type="predicted"/>
<feature type="domain" description="EGF-like" evidence="2">
    <location>
        <begin position="272"/>
        <end position="319"/>
    </location>
</feature>
<keyword evidence="1" id="KW-0472">Membrane</keyword>
<comment type="caution">
    <text evidence="3">The sequence shown here is derived from an EMBL/GenBank/DDBJ whole genome shotgun (WGS) entry which is preliminary data.</text>
</comment>
<feature type="domain" description="EGF-like" evidence="2">
    <location>
        <begin position="320"/>
        <end position="352"/>
    </location>
</feature>
<evidence type="ECO:0000313" key="3">
    <source>
        <dbReference type="EMBL" id="CAK9034654.1"/>
    </source>
</evidence>
<sequence length="551" mass="60221">MVVLDFHVVVDPERLKEYRRRHKERIRGCSIRTIFMIMPVTLILVSWVASLYFNTTPLTLLAFGQVDNAHAPKMISIGDCCPPIMRLEHLKGQDVAANVSVLLLAAMDRAEEVSEAPRLYWIALESQAEPITPSSLQVLQGTDANNNAAFRFGSAVTTRSQSYTWLETHHNEDASTHYKTLLKQEKMYKTTEPFEASFLISGIQAAYPTTYTVFVTAQNPQSRALASQPARGSLLIPACASFCKSCELAGARFCDPGQCIEGTHYHAGRCYPCVENCDSCDFMATPLDFGFVNLTDQESIQCDRAGCKQGFGYQGGRCLECHVKHCRDCEEDLASCSLCLPGLGLDSNGTCQQCGGPHCRCLEQGGCEECEDGWGPAENATCVKCASGCKSCPGSHKSCKECEPGYIFAPKTGICERCIDHCRICKDSGRHSCDECYPGWGLNPLSMRCETCQAANCLKCNGNQRMCSECQSGFGVTPEGTCQDCGEFCKNCDSIDNCKVCQSGFVSIKGQCKGCADRCNVCDKAGPAKCDRCFQGFHLTKESICERGAAS</sequence>
<feature type="domain" description="EGF-like" evidence="2">
    <location>
        <begin position="514"/>
        <end position="546"/>
    </location>
</feature>
<evidence type="ECO:0000256" key="1">
    <source>
        <dbReference type="SAM" id="Phobius"/>
    </source>
</evidence>
<keyword evidence="1" id="KW-1133">Transmembrane helix</keyword>
<name>A0ABP0L7S3_9DINO</name>
<keyword evidence="4" id="KW-1185">Reference proteome</keyword>
<protein>
    <recommendedName>
        <fullName evidence="2">EGF-like domain-containing protein</fullName>
    </recommendedName>
</protein>